<comment type="similarity">
    <text evidence="1 5">Belongs to the FlgD family.</text>
</comment>
<keyword evidence="9" id="KW-0282">Flagellum</keyword>
<accession>A0ABS5DYS0</accession>
<keyword evidence="9" id="KW-0966">Cell projection</keyword>
<evidence type="ECO:0000313" key="10">
    <source>
        <dbReference type="Proteomes" id="UP000672097"/>
    </source>
</evidence>
<sequence length="216" mass="22691">MTSVTSTTGTSSTQTNALAGGSPSATEQSDRFLKLLVTQMQNQDPLNPLDNAQVTSQMAQISTVSGLENLNTSLGGLSTQFGQLQALQAAALVGHDVAFEGNSLRVQGTKADAGFELKSKADKVVIDITTPGGTTVDRIEMSALDAGRHDINWEVPSAWTGTALNFKVTATANGKPVESLALEHQRVTAVSNFAGTVAFELANGERLAHDAVWTYL</sequence>
<evidence type="ECO:0000313" key="9">
    <source>
        <dbReference type="EMBL" id="MBQ0936209.1"/>
    </source>
</evidence>
<feature type="domain" description="FlgD Tudor-like" evidence="8">
    <location>
        <begin position="85"/>
        <end position="207"/>
    </location>
</feature>
<evidence type="ECO:0000256" key="5">
    <source>
        <dbReference type="RuleBase" id="RU362076"/>
    </source>
</evidence>
<organism evidence="9 10">
    <name type="scientific">Ideonella paludis</name>
    <dbReference type="NCBI Taxonomy" id="1233411"/>
    <lineage>
        <taxon>Bacteria</taxon>
        <taxon>Pseudomonadati</taxon>
        <taxon>Pseudomonadota</taxon>
        <taxon>Betaproteobacteria</taxon>
        <taxon>Burkholderiales</taxon>
        <taxon>Sphaerotilaceae</taxon>
        <taxon>Ideonella</taxon>
    </lineage>
</organism>
<reference evidence="9 10" key="1">
    <citation type="submission" date="2021-04" db="EMBL/GenBank/DDBJ databases">
        <title>The genome sequence of type strain Ideonella paludis KCTC 32238.</title>
        <authorList>
            <person name="Liu Y."/>
        </authorList>
    </citation>
    <scope>NUCLEOTIDE SEQUENCE [LARGE SCALE GENOMIC DNA]</scope>
    <source>
        <strain evidence="9 10">KCTC 32238</strain>
    </source>
</reference>
<dbReference type="Pfam" id="PF03963">
    <property type="entry name" value="FlgD"/>
    <property type="match status" value="1"/>
</dbReference>
<dbReference type="Gene3D" id="2.60.40.4070">
    <property type="match status" value="1"/>
</dbReference>
<evidence type="ECO:0000256" key="3">
    <source>
        <dbReference type="ARBA" id="ARBA00022795"/>
    </source>
</evidence>
<dbReference type="EMBL" id="JAGQDG010000004">
    <property type="protein sequence ID" value="MBQ0936209.1"/>
    <property type="molecule type" value="Genomic_DNA"/>
</dbReference>
<proteinExistence type="inferred from homology"/>
<dbReference type="InterPro" id="IPR025963">
    <property type="entry name" value="FLgD_Tudor"/>
</dbReference>
<evidence type="ECO:0000256" key="4">
    <source>
        <dbReference type="ARBA" id="ARBA00024746"/>
    </source>
</evidence>
<evidence type="ECO:0000259" key="8">
    <source>
        <dbReference type="Pfam" id="PF13861"/>
    </source>
</evidence>
<gene>
    <name evidence="9" type="ORF">KAK11_12790</name>
</gene>
<keyword evidence="9" id="KW-0969">Cilium</keyword>
<dbReference type="Proteomes" id="UP000672097">
    <property type="component" value="Unassembled WGS sequence"/>
</dbReference>
<comment type="function">
    <text evidence="4 5">Required for flagellar hook formation. May act as a scaffolding protein.</text>
</comment>
<evidence type="ECO:0000256" key="2">
    <source>
        <dbReference type="ARBA" id="ARBA00016013"/>
    </source>
</evidence>
<evidence type="ECO:0000259" key="7">
    <source>
        <dbReference type="Pfam" id="PF13860"/>
    </source>
</evidence>
<evidence type="ECO:0000256" key="6">
    <source>
        <dbReference type="SAM" id="MobiDB-lite"/>
    </source>
</evidence>
<protein>
    <recommendedName>
        <fullName evidence="2 5">Basal-body rod modification protein FlgD</fullName>
    </recommendedName>
</protein>
<keyword evidence="3 5" id="KW-1005">Bacterial flagellum biogenesis</keyword>
<feature type="compositionally biased region" description="Low complexity" evidence="6">
    <location>
        <begin position="1"/>
        <end position="15"/>
    </location>
</feature>
<feature type="region of interest" description="Disordered" evidence="6">
    <location>
        <begin position="1"/>
        <end position="25"/>
    </location>
</feature>
<keyword evidence="10" id="KW-1185">Reference proteome</keyword>
<dbReference type="RefSeq" id="WP_210809515.1">
    <property type="nucleotide sequence ID" value="NZ_JAGQDG010000004.1"/>
</dbReference>
<dbReference type="InterPro" id="IPR025965">
    <property type="entry name" value="FlgD/Vpr_Ig-like"/>
</dbReference>
<name>A0ABS5DYS0_9BURK</name>
<dbReference type="Gene3D" id="2.30.30.910">
    <property type="match status" value="1"/>
</dbReference>
<dbReference type="Pfam" id="PF13860">
    <property type="entry name" value="FlgD_ig"/>
    <property type="match status" value="1"/>
</dbReference>
<dbReference type="InterPro" id="IPR005648">
    <property type="entry name" value="FlgD"/>
</dbReference>
<evidence type="ECO:0000256" key="1">
    <source>
        <dbReference type="ARBA" id="ARBA00010577"/>
    </source>
</evidence>
<dbReference type="Pfam" id="PF13861">
    <property type="entry name" value="FLgD_tudor"/>
    <property type="match status" value="1"/>
</dbReference>
<comment type="caution">
    <text evidence="9">The sequence shown here is derived from an EMBL/GenBank/DDBJ whole genome shotgun (WGS) entry which is preliminary data.</text>
</comment>
<feature type="domain" description="FlgD/Vpr Ig-like" evidence="7">
    <location>
        <begin position="102"/>
        <end position="154"/>
    </location>
</feature>